<evidence type="ECO:0000256" key="8">
    <source>
        <dbReference type="PROSITE-ProRule" id="PRU00192"/>
    </source>
</evidence>
<dbReference type="InterPro" id="IPR036770">
    <property type="entry name" value="Ankyrin_rpt-contain_sf"/>
</dbReference>
<dbReference type="GO" id="GO:0014069">
    <property type="term" value="C:postsynaptic density"/>
    <property type="evidence" value="ECO:0007669"/>
    <property type="project" value="TreeGrafter"/>
</dbReference>
<evidence type="ECO:0000256" key="5">
    <source>
        <dbReference type="ARBA" id="ARBA00023028"/>
    </source>
</evidence>
<feature type="compositionally biased region" description="Low complexity" evidence="9">
    <location>
        <begin position="633"/>
        <end position="648"/>
    </location>
</feature>
<feature type="region of interest" description="Disordered" evidence="9">
    <location>
        <begin position="1104"/>
        <end position="1140"/>
    </location>
</feature>
<feature type="compositionally biased region" description="Polar residues" evidence="9">
    <location>
        <begin position="943"/>
        <end position="967"/>
    </location>
</feature>
<keyword evidence="6" id="KW-0472">Membrane</keyword>
<dbReference type="GO" id="GO:0044218">
    <property type="term" value="C:other organism cell membrane"/>
    <property type="evidence" value="ECO:0007669"/>
    <property type="project" value="UniProtKB-KW"/>
</dbReference>
<feature type="domain" description="SH3" evidence="10">
    <location>
        <begin position="712"/>
        <end position="780"/>
    </location>
</feature>
<dbReference type="Gene3D" id="2.30.30.40">
    <property type="entry name" value="SH3 Domains"/>
    <property type="match status" value="1"/>
</dbReference>
<feature type="compositionally biased region" description="Polar residues" evidence="9">
    <location>
        <begin position="699"/>
        <end position="710"/>
    </location>
</feature>
<dbReference type="InterPro" id="IPR036028">
    <property type="entry name" value="SH3-like_dom_sf"/>
</dbReference>
<feature type="compositionally biased region" description="Polar residues" evidence="9">
    <location>
        <begin position="994"/>
        <end position="1004"/>
    </location>
</feature>
<dbReference type="InterPro" id="IPR002110">
    <property type="entry name" value="Ankyrin_rpt"/>
</dbReference>
<dbReference type="SMART" id="SM00228">
    <property type="entry name" value="PDZ"/>
    <property type="match status" value="1"/>
</dbReference>
<feature type="region of interest" description="Disordered" evidence="9">
    <location>
        <begin position="1153"/>
        <end position="1214"/>
    </location>
</feature>
<feature type="compositionally biased region" description="Polar residues" evidence="9">
    <location>
        <begin position="659"/>
        <end position="675"/>
    </location>
</feature>
<organism evidence="12 13">
    <name type="scientific">Dermatophagoides pteronyssinus</name>
    <name type="common">European house dust mite</name>
    <dbReference type="NCBI Taxonomy" id="6956"/>
    <lineage>
        <taxon>Eukaryota</taxon>
        <taxon>Metazoa</taxon>
        <taxon>Ecdysozoa</taxon>
        <taxon>Arthropoda</taxon>
        <taxon>Chelicerata</taxon>
        <taxon>Arachnida</taxon>
        <taxon>Acari</taxon>
        <taxon>Acariformes</taxon>
        <taxon>Sarcoptiformes</taxon>
        <taxon>Astigmata</taxon>
        <taxon>Psoroptidia</taxon>
        <taxon>Analgoidea</taxon>
        <taxon>Pyroglyphidae</taxon>
        <taxon>Dermatophagoidinae</taxon>
        <taxon>Dermatophagoides</taxon>
    </lineage>
</organism>
<dbReference type="GO" id="GO:0043197">
    <property type="term" value="C:dendritic spine"/>
    <property type="evidence" value="ECO:0007669"/>
    <property type="project" value="TreeGrafter"/>
</dbReference>
<dbReference type="PANTHER" id="PTHR24135:SF28">
    <property type="entry name" value="LD13733P"/>
    <property type="match status" value="1"/>
</dbReference>
<dbReference type="InParanoid" id="A0A6P6YFS6"/>
<dbReference type="PROSITE" id="PS50088">
    <property type="entry name" value="ANK_REPEAT"/>
    <property type="match status" value="2"/>
</dbReference>
<dbReference type="Proteomes" id="UP000515146">
    <property type="component" value="Unplaced"/>
</dbReference>
<accession>A0A6P6YFS6</accession>
<feature type="region of interest" description="Disordered" evidence="9">
    <location>
        <begin position="27"/>
        <end position="51"/>
    </location>
</feature>
<feature type="region of interest" description="Disordered" evidence="9">
    <location>
        <begin position="943"/>
        <end position="1028"/>
    </location>
</feature>
<feature type="compositionally biased region" description="Polar residues" evidence="9">
    <location>
        <begin position="1067"/>
        <end position="1076"/>
    </location>
</feature>
<dbReference type="RefSeq" id="XP_027204107.1">
    <property type="nucleotide sequence ID" value="XM_027348306.1"/>
</dbReference>
<feature type="domain" description="PDZ" evidence="11">
    <location>
        <begin position="831"/>
        <end position="929"/>
    </location>
</feature>
<feature type="compositionally biased region" description="Low complexity" evidence="9">
    <location>
        <begin position="1508"/>
        <end position="1524"/>
    </location>
</feature>
<keyword evidence="5" id="KW-0638">Presynaptic neurotoxin</keyword>
<dbReference type="GO" id="GO:0006887">
    <property type="term" value="P:exocytosis"/>
    <property type="evidence" value="ECO:0007669"/>
    <property type="project" value="UniProtKB-KW"/>
</dbReference>
<gene>
    <name evidence="13" type="primary">LOC113797858</name>
</gene>
<dbReference type="OMA" id="YFPACCV"/>
<dbReference type="CTD" id="50225"/>
<feature type="compositionally biased region" description="Polar residues" evidence="9">
    <location>
        <begin position="1165"/>
        <end position="1184"/>
    </location>
</feature>
<protein>
    <submittedName>
        <fullName evidence="13">Uncharacterized protein LOC113797858</fullName>
    </submittedName>
</protein>
<keyword evidence="2 8" id="KW-0728">SH3 domain</keyword>
<sequence length="1646" mass="181533">MHEFNAYEFHHQLANMANNILVSNVKLSSPSSTTTSTSGSSRSSSISSSSLSMSRGISKHIHVKTIQDPALTAALQPSWTAPKEYSSDLFNSLDYEPSNQKSYQQHCYSLNNSNNINNHHQSNIHTELIRTDSGNSSLNTIDSISNHSSRSLSSSINDGCCPYYGSELSTNLDDDSLLINVFVPETQSEFDITCSYRQSIWYVKTVLIERLCGNTKNGHNNNHRNSRLLRDDQCLNYGLFSAQLGLFLDEQLTFNEYFWNKNNHSGSTNTIINYNNNDDNLPILINHNHFNPDQHQSTTPPISKQSHQRSYNNNTTIKKNTIVKLEFLYKQRVKYGEIMSTLPLASATRKKRKRSRLLTAIQNGNLDKLAKALVNCDPNFVDESSGDTPLSIAASLSISNSTTQQQIIVAIVNGGALLDFRTKDGRTALHVAVQKSNFIALKTLLDLGASPNYPDTNGLTPLYYSVIHKANPKLTQLLLYEHANLGIIDQHGWQEIHHASKLGLVQHLEHLLFYGCDMNSRIIGSGNTSLHVAAINDQVECARILLLRGCDTSIVNNSHQNAYQVAVIAGNMSLADYIKDHKQENVVPYRDKPRYNPARRPATHSSHDGNQITPNKSKLLDVNGGAGSGRSISPSLSQLTNNTTTTSSGVCCDDEDDPNNQTKQQRSVMNNGNNIDNAQPDYDDNEDDDDDDNEQNGNIIPSSESEDSTVFTPGMMVKAISDYNSGDPSHMQLRRNDHVLLLHSDHSPPTIASQKLLLGRRCLDSQEGYFPACCVEKIKPIKDTDSSDRVEGRRDMKMKNMQAATLPTRGRRGARKSYLDKSTTRQYQDRTVTLHRGSKGFGFVLRGAKDSSPVLTKQLLQQQGSVPLIGLQYFDEIEVGGVADAAGLKRGDFLLAVNDVDVRHMSHENVVQLIRQSGDKVTMTIATPVPKQLVSILKKKGKTGQTNNYNANKQQQSPVADSKQTNGMMPPPPPLPTSDTMSSSQSQIQMSQSVYASFNNSNRGTKAPPPAPPKRDPSTTLSNTSRARARSLVVASEVRTAHNQALILLNEVKTAVDDDKPNETKKYSSNANTSESITDRSRSMRRISSFEPTEYSINNNSEDVCNSKAETTNKNEKVAEIHKRDSFTMSPPASPPNHSIVDVTLVKGPIRKNNEKQQQQQQQQGLLSSFQPATSKQDNESNIRPQIPDPDYSSDEDEKNKKKNASISTDTTPKKAEKIKLMTKATVVLKSTSPCPPETDIQITEPKSSESLKNGIIGSKNIFDELKEQSAKITSAARLRFATTESDGIVGTAANTNSSQVSTKAPNNVKKNVAEFEKRLNGSSISKDQMDSQQLRMSKSCMEDFTPQQSAMMNTLKKEIITKPNLRQKQPCDQSTDFRRNSAIISAMAEKVAAVNQLVAEQQQQQTGSKSLNSSPIPATLGKVPGQVISNSTVVVQKPIAILPGASSGSLIRRCVTVCEDPVKAIHLQQQHQQLRSQLAGTSMVTAGGTLTRTKPTHSSSLAEPTTSSILKQPSKSQQQQIRSINQQYHSGTTTTGSIDVVPPPPEFAVPLQQPTIQSNRQISIQQQPITANQKIYLQRQLQSSSSTTSPITIQQQQQQSGSSQVHHQHSQVSIKTILKKQSSENNQNYSTIGNCQRKTIVKYVL</sequence>
<dbReference type="Pfam" id="PF00595">
    <property type="entry name" value="PDZ"/>
    <property type="match status" value="1"/>
</dbReference>
<dbReference type="PROSITE" id="PS50297">
    <property type="entry name" value="ANK_REP_REGION"/>
    <property type="match status" value="2"/>
</dbReference>
<feature type="region of interest" description="Disordered" evidence="9">
    <location>
        <begin position="1491"/>
        <end position="1524"/>
    </location>
</feature>
<evidence type="ECO:0000256" key="9">
    <source>
        <dbReference type="SAM" id="MobiDB-lite"/>
    </source>
</evidence>
<feature type="repeat" description="ANK" evidence="7">
    <location>
        <begin position="525"/>
        <end position="557"/>
    </location>
</feature>
<feature type="region of interest" description="Disordered" evidence="9">
    <location>
        <begin position="1058"/>
        <end position="1083"/>
    </location>
</feature>
<feature type="region of interest" description="Disordered" evidence="9">
    <location>
        <begin position="1588"/>
        <end position="1614"/>
    </location>
</feature>
<keyword evidence="7" id="KW-0040">ANK repeat</keyword>
<dbReference type="SUPFAM" id="SSF50044">
    <property type="entry name" value="SH3-domain"/>
    <property type="match status" value="1"/>
</dbReference>
<evidence type="ECO:0000259" key="10">
    <source>
        <dbReference type="PROSITE" id="PS50002"/>
    </source>
</evidence>
<dbReference type="GO" id="GO:0044231">
    <property type="term" value="C:host cell presynaptic membrane"/>
    <property type="evidence" value="ECO:0007669"/>
    <property type="project" value="UniProtKB-KW"/>
</dbReference>
<dbReference type="OrthoDB" id="445896at2759"/>
<feature type="compositionally biased region" description="Low complexity" evidence="9">
    <location>
        <begin position="977"/>
        <end position="993"/>
    </location>
</feature>
<feature type="compositionally biased region" description="Basic and acidic residues" evidence="9">
    <location>
        <begin position="1111"/>
        <end position="1126"/>
    </location>
</feature>
<dbReference type="GO" id="GO:0035255">
    <property type="term" value="F:ionotropic glutamate receptor binding"/>
    <property type="evidence" value="ECO:0007669"/>
    <property type="project" value="TreeGrafter"/>
</dbReference>
<evidence type="ECO:0000256" key="4">
    <source>
        <dbReference type="ARBA" id="ARBA00022537"/>
    </source>
</evidence>
<evidence type="ECO:0000256" key="7">
    <source>
        <dbReference type="PROSITE-ProRule" id="PRU00023"/>
    </source>
</evidence>
<comment type="subcellular location">
    <subcellularLocation>
        <location evidence="1">Target cell membrane</location>
    </subcellularLocation>
</comment>
<evidence type="ECO:0000256" key="3">
    <source>
        <dbReference type="ARBA" id="ARBA00022483"/>
    </source>
</evidence>
<keyword evidence="5" id="KW-0528">Neurotoxin</keyword>
<evidence type="ECO:0000256" key="1">
    <source>
        <dbReference type="ARBA" id="ARBA00004175"/>
    </source>
</evidence>
<evidence type="ECO:0000313" key="13">
    <source>
        <dbReference type="RefSeq" id="XP_027204107.1"/>
    </source>
</evidence>
<dbReference type="KEGG" id="dpte:113797858"/>
<dbReference type="InterPro" id="IPR001452">
    <property type="entry name" value="SH3_domain"/>
</dbReference>
<dbReference type="Gene3D" id="1.25.40.20">
    <property type="entry name" value="Ankyrin repeat-containing domain"/>
    <property type="match status" value="1"/>
</dbReference>
<keyword evidence="3" id="KW-0268">Exocytosis</keyword>
<feature type="compositionally biased region" description="Polar residues" evidence="9">
    <location>
        <begin position="1491"/>
        <end position="1507"/>
    </location>
</feature>
<dbReference type="SUPFAM" id="SSF48403">
    <property type="entry name" value="Ankyrin repeat"/>
    <property type="match status" value="1"/>
</dbReference>
<dbReference type="InterPro" id="IPR001478">
    <property type="entry name" value="PDZ"/>
</dbReference>
<proteinExistence type="predicted"/>
<dbReference type="PROSITE" id="PS50106">
    <property type="entry name" value="PDZ"/>
    <property type="match status" value="1"/>
</dbReference>
<evidence type="ECO:0000256" key="2">
    <source>
        <dbReference type="ARBA" id="ARBA00022443"/>
    </source>
</evidence>
<dbReference type="Gene3D" id="2.30.42.10">
    <property type="match status" value="1"/>
</dbReference>
<dbReference type="SMART" id="SM00248">
    <property type="entry name" value="ANK"/>
    <property type="match status" value="6"/>
</dbReference>
<reference evidence="13" key="1">
    <citation type="submission" date="2025-08" db="UniProtKB">
        <authorList>
            <consortium name="RefSeq"/>
        </authorList>
    </citation>
    <scope>IDENTIFICATION</scope>
    <source>
        <strain evidence="13">Airmid</strain>
    </source>
</reference>
<dbReference type="GO" id="GO:0030160">
    <property type="term" value="F:synaptic receptor adaptor activity"/>
    <property type="evidence" value="ECO:0007669"/>
    <property type="project" value="TreeGrafter"/>
</dbReference>
<name>A0A6P6YFS6_DERPT</name>
<feature type="repeat" description="ANK" evidence="7">
    <location>
        <begin position="424"/>
        <end position="456"/>
    </location>
</feature>
<keyword evidence="12" id="KW-1185">Reference proteome</keyword>
<dbReference type="PANTHER" id="PTHR24135">
    <property type="entry name" value="SH3 AND MULTIPLE ANKYRIN REPEAT DOMAINS PROTEIN"/>
    <property type="match status" value="1"/>
</dbReference>
<dbReference type="SMART" id="SM00326">
    <property type="entry name" value="SH3"/>
    <property type="match status" value="1"/>
</dbReference>
<keyword evidence="4" id="KW-1052">Target cell membrane</keyword>
<keyword evidence="6" id="KW-1053">Target membrane</keyword>
<dbReference type="PROSITE" id="PS50002">
    <property type="entry name" value="SH3"/>
    <property type="match status" value="1"/>
</dbReference>
<keyword evidence="5" id="KW-0800">Toxin</keyword>
<feature type="compositionally biased region" description="Acidic residues" evidence="9">
    <location>
        <begin position="681"/>
        <end position="694"/>
    </location>
</feature>
<dbReference type="Pfam" id="PF12796">
    <property type="entry name" value="Ank_2"/>
    <property type="match status" value="2"/>
</dbReference>
<evidence type="ECO:0000256" key="6">
    <source>
        <dbReference type="ARBA" id="ARBA00023298"/>
    </source>
</evidence>
<feature type="compositionally biased region" description="Basic and acidic residues" evidence="9">
    <location>
        <begin position="585"/>
        <end position="594"/>
    </location>
</feature>
<evidence type="ECO:0000313" key="12">
    <source>
        <dbReference type="Proteomes" id="UP000515146"/>
    </source>
</evidence>
<dbReference type="SUPFAM" id="SSF50156">
    <property type="entry name" value="PDZ domain-like"/>
    <property type="match status" value="1"/>
</dbReference>
<feature type="region of interest" description="Disordered" evidence="9">
    <location>
        <begin position="585"/>
        <end position="710"/>
    </location>
</feature>
<dbReference type="InterPro" id="IPR036034">
    <property type="entry name" value="PDZ_sf"/>
</dbReference>
<dbReference type="GO" id="GO:0045211">
    <property type="term" value="C:postsynaptic membrane"/>
    <property type="evidence" value="ECO:0007669"/>
    <property type="project" value="TreeGrafter"/>
</dbReference>
<dbReference type="InterPro" id="IPR051569">
    <property type="entry name" value="SHANK"/>
</dbReference>
<evidence type="ECO:0000259" key="11">
    <source>
        <dbReference type="PROSITE" id="PS50106"/>
    </source>
</evidence>